<dbReference type="InterPro" id="IPR058580">
    <property type="entry name" value="DUF2828"/>
</dbReference>
<dbReference type="InterPro" id="IPR036465">
    <property type="entry name" value="vWFA_dom_sf"/>
</dbReference>
<name>A0AAD8WQ31_LOLMU</name>
<dbReference type="AlphaFoldDB" id="A0AAD8WQ31"/>
<feature type="compositionally biased region" description="Basic residues" evidence="1">
    <location>
        <begin position="219"/>
        <end position="228"/>
    </location>
</feature>
<feature type="domain" description="DUF2828" evidence="2">
    <location>
        <begin position="12"/>
        <end position="440"/>
    </location>
</feature>
<organism evidence="4 5">
    <name type="scientific">Lolium multiflorum</name>
    <name type="common">Italian ryegrass</name>
    <name type="synonym">Lolium perenne subsp. multiflorum</name>
    <dbReference type="NCBI Taxonomy" id="4521"/>
    <lineage>
        <taxon>Eukaryota</taxon>
        <taxon>Viridiplantae</taxon>
        <taxon>Streptophyta</taxon>
        <taxon>Embryophyta</taxon>
        <taxon>Tracheophyta</taxon>
        <taxon>Spermatophyta</taxon>
        <taxon>Magnoliopsida</taxon>
        <taxon>Liliopsida</taxon>
        <taxon>Poales</taxon>
        <taxon>Poaceae</taxon>
        <taxon>BOP clade</taxon>
        <taxon>Pooideae</taxon>
        <taxon>Poodae</taxon>
        <taxon>Poeae</taxon>
        <taxon>Poeae Chloroplast Group 2 (Poeae type)</taxon>
        <taxon>Loliodinae</taxon>
        <taxon>Loliinae</taxon>
        <taxon>Lolium</taxon>
    </lineage>
</organism>
<proteinExistence type="predicted"/>
<dbReference type="PANTHER" id="PTHR31373">
    <property type="entry name" value="OS06G0652100 PROTEIN"/>
    <property type="match status" value="1"/>
</dbReference>
<dbReference type="PIRSF" id="PIRSF015417">
    <property type="entry name" value="T31B5_30_vWA"/>
    <property type="match status" value="1"/>
</dbReference>
<keyword evidence="5" id="KW-1185">Reference proteome</keyword>
<dbReference type="Pfam" id="PF25043">
    <property type="entry name" value="DUF7788"/>
    <property type="match status" value="1"/>
</dbReference>
<sequence length="637" mass="71064">MKAALKPQRALTANCSATYSGSGNPCLDFFFQVVPSTPPERVRELLAVAWAHDPLTALKLACNLRGVRGTGKSDKEGFYAAALWMHAEHPRTLACNVAALAEFGYLKDFPELLFRLIHGPDVRKAAKEAAVADKARRKEKEFGKKREGLRARLAGRKRAREVVAAPAPAPTAKATFGDYLSAALSKSTKPVTTMEVETLPAAEPDAMEVDQKKAEATPKRKPPRVMSKKTRKVAKLAVQSLETYYGDRAYRFLFDAVSEFFADLLASDMEQLGNKKKRKIGLAAKWCPTPGRSFDRTTLLCEAIARRLFPRGSDPELAEDLSEEHYTYRALYRLRREVLVPLRKVLELPEVYMSAGKWDELPYTRVASVAMRRYKSLFEKHDEARFAKYLEEVESGKAKISAGALLPHEIAAPAYRGEDDQVSELQWRRMVDDLRAKGSLRNCISVCDVSGSMAGTPMEVCIALGVLTSELSDEPWAGKVITFHSRPSIHVIKGKTLRQKFKFVEKLEWHGSTNFQGVFDQILRTATEAQLAPEKMIRTVFVYSDMEFDQASGRGYYNGEAYGCGSWDTDYKVICRKFTDAGYGDVVPQVVFWNLSDSKSTPVTSTQPGCAMVSGFSKNFLKIFLQNDGVVGEKHID</sequence>
<dbReference type="Proteomes" id="UP001231189">
    <property type="component" value="Unassembled WGS sequence"/>
</dbReference>
<dbReference type="PANTHER" id="PTHR31373:SF13">
    <property type="entry name" value="TROVE DOMAIN-CONTAINING PROTEIN"/>
    <property type="match status" value="1"/>
</dbReference>
<dbReference type="InterPro" id="IPR011205">
    <property type="entry name" value="UCP015417_vWA"/>
</dbReference>
<feature type="domain" description="DUF7788" evidence="3">
    <location>
        <begin position="442"/>
        <end position="633"/>
    </location>
</feature>
<dbReference type="Gene3D" id="3.40.50.410">
    <property type="entry name" value="von Willebrand factor, type A domain"/>
    <property type="match status" value="1"/>
</dbReference>
<protein>
    <submittedName>
        <fullName evidence="4">Uncharacterized protein</fullName>
    </submittedName>
</protein>
<comment type="caution">
    <text evidence="4">The sequence shown here is derived from an EMBL/GenBank/DDBJ whole genome shotgun (WGS) entry which is preliminary data.</text>
</comment>
<feature type="compositionally biased region" description="Basic and acidic residues" evidence="1">
    <location>
        <begin position="209"/>
        <end position="218"/>
    </location>
</feature>
<accession>A0AAD8WQ31</accession>
<evidence type="ECO:0000259" key="3">
    <source>
        <dbReference type="Pfam" id="PF25043"/>
    </source>
</evidence>
<dbReference type="InterPro" id="IPR056690">
    <property type="entry name" value="DUF7788"/>
</dbReference>
<evidence type="ECO:0000313" key="5">
    <source>
        <dbReference type="Proteomes" id="UP001231189"/>
    </source>
</evidence>
<evidence type="ECO:0000313" key="4">
    <source>
        <dbReference type="EMBL" id="KAK1670719.1"/>
    </source>
</evidence>
<dbReference type="Pfam" id="PF11443">
    <property type="entry name" value="DUF2828"/>
    <property type="match status" value="1"/>
</dbReference>
<dbReference type="SUPFAM" id="SSF53300">
    <property type="entry name" value="vWA-like"/>
    <property type="match status" value="1"/>
</dbReference>
<evidence type="ECO:0000256" key="1">
    <source>
        <dbReference type="SAM" id="MobiDB-lite"/>
    </source>
</evidence>
<evidence type="ECO:0000259" key="2">
    <source>
        <dbReference type="Pfam" id="PF11443"/>
    </source>
</evidence>
<dbReference type="EMBL" id="JAUUTY010000003">
    <property type="protein sequence ID" value="KAK1670719.1"/>
    <property type="molecule type" value="Genomic_DNA"/>
</dbReference>
<feature type="region of interest" description="Disordered" evidence="1">
    <location>
        <begin position="198"/>
        <end position="228"/>
    </location>
</feature>
<gene>
    <name evidence="4" type="ORF">QYE76_058878</name>
</gene>
<reference evidence="4" key="1">
    <citation type="submission" date="2023-07" db="EMBL/GenBank/DDBJ databases">
        <title>A chromosome-level genome assembly of Lolium multiflorum.</title>
        <authorList>
            <person name="Chen Y."/>
            <person name="Copetti D."/>
            <person name="Kolliker R."/>
            <person name="Studer B."/>
        </authorList>
    </citation>
    <scope>NUCLEOTIDE SEQUENCE</scope>
    <source>
        <strain evidence="4">02402/16</strain>
        <tissue evidence="4">Leaf</tissue>
    </source>
</reference>